<dbReference type="GO" id="GO:0000175">
    <property type="term" value="F:3'-5'-RNA exonuclease activity"/>
    <property type="evidence" value="ECO:0007669"/>
    <property type="project" value="TreeGrafter"/>
</dbReference>
<dbReference type="GO" id="GO:0006402">
    <property type="term" value="P:mRNA catabolic process"/>
    <property type="evidence" value="ECO:0007669"/>
    <property type="project" value="TreeGrafter"/>
</dbReference>
<dbReference type="SUPFAM" id="SSF50249">
    <property type="entry name" value="Nucleic acid-binding proteins"/>
    <property type="match status" value="1"/>
</dbReference>
<protein>
    <recommendedName>
        <fullName evidence="1">DIS3-like exonuclease 1</fullName>
    </recommendedName>
</protein>
<comment type="caution">
    <text evidence="3">The sequence shown here is derived from an EMBL/GenBank/DDBJ whole genome shotgun (WGS) entry which is preliminary data.</text>
</comment>
<accession>A0A3S5A666</accession>
<dbReference type="InterPro" id="IPR001900">
    <property type="entry name" value="RNase_II/R"/>
</dbReference>
<dbReference type="InterPro" id="IPR050180">
    <property type="entry name" value="RNR_Ribonuclease"/>
</dbReference>
<dbReference type="Proteomes" id="UP000784294">
    <property type="component" value="Unassembled WGS sequence"/>
</dbReference>
<name>A0A3S5A666_9PLAT</name>
<dbReference type="PANTHER" id="PTHR23355">
    <property type="entry name" value="RIBONUCLEASE"/>
    <property type="match status" value="1"/>
</dbReference>
<dbReference type="PANTHER" id="PTHR23355:SF30">
    <property type="entry name" value="DIS3-LIKE EXONUCLEASE 1"/>
    <property type="match status" value="1"/>
</dbReference>
<dbReference type="GO" id="GO:0016075">
    <property type="term" value="P:rRNA catabolic process"/>
    <property type="evidence" value="ECO:0007669"/>
    <property type="project" value="TreeGrafter"/>
</dbReference>
<gene>
    <name evidence="3" type="ORF">PXEA_LOCUS22188</name>
</gene>
<feature type="domain" description="RNB" evidence="2">
    <location>
        <begin position="2"/>
        <end position="86"/>
    </location>
</feature>
<reference evidence="3" key="1">
    <citation type="submission" date="2018-11" db="EMBL/GenBank/DDBJ databases">
        <authorList>
            <consortium name="Pathogen Informatics"/>
        </authorList>
    </citation>
    <scope>NUCLEOTIDE SEQUENCE</scope>
</reference>
<sequence>MHSTIAELMIFANHWVARRCLQAFPDRACLRRHPPPRPEFFDELRRCAAARGFDIRTDTNLELSRSLAACEDPKNPEVLKIVYVSTFISSGSFVFTRQMPTNI</sequence>
<evidence type="ECO:0000313" key="3">
    <source>
        <dbReference type="EMBL" id="VEL28748.1"/>
    </source>
</evidence>
<proteinExistence type="predicted"/>
<dbReference type="Pfam" id="PF00773">
    <property type="entry name" value="RNB"/>
    <property type="match status" value="1"/>
</dbReference>
<dbReference type="OrthoDB" id="372421at2759"/>
<dbReference type="GO" id="GO:0003723">
    <property type="term" value="F:RNA binding"/>
    <property type="evidence" value="ECO:0007669"/>
    <property type="project" value="InterPro"/>
</dbReference>
<evidence type="ECO:0000259" key="2">
    <source>
        <dbReference type="Pfam" id="PF00773"/>
    </source>
</evidence>
<evidence type="ECO:0000256" key="1">
    <source>
        <dbReference type="ARBA" id="ARBA00016366"/>
    </source>
</evidence>
<dbReference type="AlphaFoldDB" id="A0A3S5A666"/>
<evidence type="ECO:0000313" key="4">
    <source>
        <dbReference type="Proteomes" id="UP000784294"/>
    </source>
</evidence>
<dbReference type="InterPro" id="IPR012340">
    <property type="entry name" value="NA-bd_OB-fold"/>
</dbReference>
<dbReference type="GO" id="GO:0000177">
    <property type="term" value="C:cytoplasmic exosome (RNase complex)"/>
    <property type="evidence" value="ECO:0007669"/>
    <property type="project" value="TreeGrafter"/>
</dbReference>
<keyword evidence="4" id="KW-1185">Reference proteome</keyword>
<dbReference type="EMBL" id="CAAALY010097531">
    <property type="protein sequence ID" value="VEL28748.1"/>
    <property type="molecule type" value="Genomic_DNA"/>
</dbReference>
<organism evidence="3 4">
    <name type="scientific">Protopolystoma xenopodis</name>
    <dbReference type="NCBI Taxonomy" id="117903"/>
    <lineage>
        <taxon>Eukaryota</taxon>
        <taxon>Metazoa</taxon>
        <taxon>Spiralia</taxon>
        <taxon>Lophotrochozoa</taxon>
        <taxon>Platyhelminthes</taxon>
        <taxon>Monogenea</taxon>
        <taxon>Polyopisthocotylea</taxon>
        <taxon>Polystomatidea</taxon>
        <taxon>Polystomatidae</taxon>
        <taxon>Protopolystoma</taxon>
    </lineage>
</organism>